<reference evidence="1" key="1">
    <citation type="journal article" date="2013" name="Genetics">
        <title>The draft genome and transcriptome of Panagrellus redivivus are shaped by the harsh demands of a free-living lifestyle.</title>
        <authorList>
            <person name="Srinivasan J."/>
            <person name="Dillman A.R."/>
            <person name="Macchietto M.G."/>
            <person name="Heikkinen L."/>
            <person name="Lakso M."/>
            <person name="Fracchia K.M."/>
            <person name="Antoshechkin I."/>
            <person name="Mortazavi A."/>
            <person name="Wong G."/>
            <person name="Sternberg P.W."/>
        </authorList>
    </citation>
    <scope>NUCLEOTIDE SEQUENCE [LARGE SCALE GENOMIC DNA]</scope>
    <source>
        <strain evidence="1">MT8872</strain>
    </source>
</reference>
<dbReference type="AlphaFoldDB" id="A0A7E4UVF0"/>
<keyword evidence="1" id="KW-1185">Reference proteome</keyword>
<accession>A0A7E4UVF0</accession>
<dbReference type="Proteomes" id="UP000492821">
    <property type="component" value="Unassembled WGS sequence"/>
</dbReference>
<dbReference type="WBParaSite" id="Pan_g13244.t1">
    <property type="protein sequence ID" value="Pan_g13244.t1"/>
    <property type="gene ID" value="Pan_g13244"/>
</dbReference>
<organism evidence="1 2">
    <name type="scientific">Panagrellus redivivus</name>
    <name type="common">Microworm</name>
    <dbReference type="NCBI Taxonomy" id="6233"/>
    <lineage>
        <taxon>Eukaryota</taxon>
        <taxon>Metazoa</taxon>
        <taxon>Ecdysozoa</taxon>
        <taxon>Nematoda</taxon>
        <taxon>Chromadorea</taxon>
        <taxon>Rhabditida</taxon>
        <taxon>Tylenchina</taxon>
        <taxon>Panagrolaimomorpha</taxon>
        <taxon>Panagrolaimoidea</taxon>
        <taxon>Panagrolaimidae</taxon>
        <taxon>Panagrellus</taxon>
    </lineage>
</organism>
<evidence type="ECO:0000313" key="1">
    <source>
        <dbReference type="Proteomes" id="UP000492821"/>
    </source>
</evidence>
<sequence length="88" mass="9851">MGASIQTRESQRSIPPTRHFLTQSAAKITPKKPMTKRGRNVVRQAPPCLACNVFRGSTVWPFRDKRLSKDTTTAKSVKSRWAGIVGRI</sequence>
<evidence type="ECO:0000313" key="2">
    <source>
        <dbReference type="WBParaSite" id="Pan_g13244.t1"/>
    </source>
</evidence>
<name>A0A7E4UVF0_PANRE</name>
<reference evidence="2" key="2">
    <citation type="submission" date="2020-10" db="UniProtKB">
        <authorList>
            <consortium name="WormBaseParasite"/>
        </authorList>
    </citation>
    <scope>IDENTIFICATION</scope>
</reference>
<proteinExistence type="predicted"/>
<protein>
    <submittedName>
        <fullName evidence="2">Uncharacterized protein</fullName>
    </submittedName>
</protein>